<dbReference type="Proteomes" id="UP000217790">
    <property type="component" value="Unassembled WGS sequence"/>
</dbReference>
<evidence type="ECO:0000313" key="5">
    <source>
        <dbReference type="EMBL" id="PBK86650.1"/>
    </source>
</evidence>
<gene>
    <name evidence="5" type="ORF">ARMGADRAFT_1127413</name>
</gene>
<dbReference type="GO" id="GO:0071540">
    <property type="term" value="C:eukaryotic translation initiation factor 3 complex, eIF3e"/>
    <property type="evidence" value="ECO:0007669"/>
    <property type="project" value="TreeGrafter"/>
</dbReference>
<dbReference type="GO" id="GO:0071541">
    <property type="term" value="C:eukaryotic translation initiation factor 3 complex, eIF3m"/>
    <property type="evidence" value="ECO:0007669"/>
    <property type="project" value="TreeGrafter"/>
</dbReference>
<keyword evidence="2" id="KW-0396">Initiation factor</keyword>
<dbReference type="InterPro" id="IPR027512">
    <property type="entry name" value="EIF3A"/>
</dbReference>
<dbReference type="Pfam" id="PF22591">
    <property type="entry name" value="eIF3a_PCI_TPR-like"/>
    <property type="match status" value="1"/>
</dbReference>
<keyword evidence="3" id="KW-0648">Protein biosynthesis</keyword>
<dbReference type="GO" id="GO:0003729">
    <property type="term" value="F:mRNA binding"/>
    <property type="evidence" value="ECO:0007669"/>
    <property type="project" value="TreeGrafter"/>
</dbReference>
<dbReference type="InterPro" id="IPR054711">
    <property type="entry name" value="eIF3a_PCI_TPR-like"/>
</dbReference>
<evidence type="ECO:0000256" key="1">
    <source>
        <dbReference type="ARBA" id="ARBA00022490"/>
    </source>
</evidence>
<protein>
    <recommendedName>
        <fullName evidence="4">eIF3a PCI domain-containing protein</fullName>
    </recommendedName>
</protein>
<dbReference type="PANTHER" id="PTHR14005">
    <property type="entry name" value="EUKARYOTIC TRANSLATION INITIATION FACTOR 3, THETA SUBUNIT"/>
    <property type="match status" value="1"/>
</dbReference>
<organism evidence="5 6">
    <name type="scientific">Armillaria gallica</name>
    <name type="common">Bulbous honey fungus</name>
    <name type="synonym">Armillaria bulbosa</name>
    <dbReference type="NCBI Taxonomy" id="47427"/>
    <lineage>
        <taxon>Eukaryota</taxon>
        <taxon>Fungi</taxon>
        <taxon>Dikarya</taxon>
        <taxon>Basidiomycota</taxon>
        <taxon>Agaricomycotina</taxon>
        <taxon>Agaricomycetes</taxon>
        <taxon>Agaricomycetidae</taxon>
        <taxon>Agaricales</taxon>
        <taxon>Marasmiineae</taxon>
        <taxon>Physalacriaceae</taxon>
        <taxon>Armillaria</taxon>
    </lineage>
</organism>
<accession>A0A2H3CXU9</accession>
<dbReference type="EMBL" id="KZ293683">
    <property type="protein sequence ID" value="PBK86650.1"/>
    <property type="molecule type" value="Genomic_DNA"/>
</dbReference>
<dbReference type="GO" id="GO:0002188">
    <property type="term" value="P:translation reinitiation"/>
    <property type="evidence" value="ECO:0007669"/>
    <property type="project" value="TreeGrafter"/>
</dbReference>
<proteinExistence type="predicted"/>
<dbReference type="GO" id="GO:0003743">
    <property type="term" value="F:translation initiation factor activity"/>
    <property type="evidence" value="ECO:0007669"/>
    <property type="project" value="UniProtKB-KW"/>
</dbReference>
<dbReference type="InParanoid" id="A0A2H3CXU9"/>
<dbReference type="GO" id="GO:0001732">
    <property type="term" value="P:formation of cytoplasmic translation initiation complex"/>
    <property type="evidence" value="ECO:0007669"/>
    <property type="project" value="TreeGrafter"/>
</dbReference>
<keyword evidence="6" id="KW-1185">Reference proteome</keyword>
<dbReference type="GO" id="GO:0043614">
    <property type="term" value="C:multi-eIF complex"/>
    <property type="evidence" value="ECO:0007669"/>
    <property type="project" value="TreeGrafter"/>
</dbReference>
<dbReference type="AlphaFoldDB" id="A0A2H3CXU9"/>
<evidence type="ECO:0000256" key="2">
    <source>
        <dbReference type="ARBA" id="ARBA00022540"/>
    </source>
</evidence>
<dbReference type="PANTHER" id="PTHR14005:SF0">
    <property type="entry name" value="EUKARYOTIC TRANSLATION INITIATION FACTOR 3 SUBUNIT A"/>
    <property type="match status" value="1"/>
</dbReference>
<evidence type="ECO:0000313" key="6">
    <source>
        <dbReference type="Proteomes" id="UP000217790"/>
    </source>
</evidence>
<name>A0A2H3CXU9_ARMGA</name>
<evidence type="ECO:0000259" key="4">
    <source>
        <dbReference type="Pfam" id="PF22591"/>
    </source>
</evidence>
<feature type="domain" description="eIF3a PCI" evidence="4">
    <location>
        <begin position="5"/>
        <end position="59"/>
    </location>
</feature>
<dbReference type="STRING" id="47427.A0A2H3CXU9"/>
<reference evidence="6" key="1">
    <citation type="journal article" date="2017" name="Nat. Ecol. Evol.">
        <title>Genome expansion and lineage-specific genetic innovations in the forest pathogenic fungi Armillaria.</title>
        <authorList>
            <person name="Sipos G."/>
            <person name="Prasanna A.N."/>
            <person name="Walter M.C."/>
            <person name="O'Connor E."/>
            <person name="Balint B."/>
            <person name="Krizsan K."/>
            <person name="Kiss B."/>
            <person name="Hess J."/>
            <person name="Varga T."/>
            <person name="Slot J."/>
            <person name="Riley R."/>
            <person name="Boka B."/>
            <person name="Rigling D."/>
            <person name="Barry K."/>
            <person name="Lee J."/>
            <person name="Mihaltcheva S."/>
            <person name="LaButti K."/>
            <person name="Lipzen A."/>
            <person name="Waldron R."/>
            <person name="Moloney N.M."/>
            <person name="Sperisen C."/>
            <person name="Kredics L."/>
            <person name="Vagvoelgyi C."/>
            <person name="Patrignani A."/>
            <person name="Fitzpatrick D."/>
            <person name="Nagy I."/>
            <person name="Doyle S."/>
            <person name="Anderson J.B."/>
            <person name="Grigoriev I.V."/>
            <person name="Gueldener U."/>
            <person name="Muensterkoetter M."/>
            <person name="Nagy L.G."/>
        </authorList>
    </citation>
    <scope>NUCLEOTIDE SEQUENCE [LARGE SCALE GENOMIC DNA]</scope>
    <source>
        <strain evidence="6">Ar21-2</strain>
    </source>
</reference>
<evidence type="ECO:0000256" key="3">
    <source>
        <dbReference type="ARBA" id="ARBA00022917"/>
    </source>
</evidence>
<dbReference type="OrthoDB" id="1938156at2759"/>
<keyword evidence="1" id="KW-0963">Cytoplasm</keyword>
<sequence>MLKNKEVIYQQISQQAFKFKFCLKHQRKVEFRRPCEALRLHLSHTVKYSHQPHSINLFDQILYSSTWIHDSLSSTLHFSSNYGQRYSAPSRTSTIC</sequence>